<evidence type="ECO:0000313" key="1">
    <source>
        <dbReference type="EMBL" id="CBN79419.1"/>
    </source>
</evidence>
<evidence type="ECO:0000313" key="2">
    <source>
        <dbReference type="Proteomes" id="UP000002630"/>
    </source>
</evidence>
<dbReference type="AlphaFoldDB" id="D8LIB6"/>
<dbReference type="EMBL" id="FN648388">
    <property type="protein sequence ID" value="CBN79419.1"/>
    <property type="molecule type" value="Genomic_DNA"/>
</dbReference>
<dbReference type="Proteomes" id="UP000002630">
    <property type="component" value="Linkage Group LG25"/>
</dbReference>
<keyword evidence="2" id="KW-1185">Reference proteome</keyword>
<organism evidence="1 2">
    <name type="scientific">Ectocarpus siliculosus</name>
    <name type="common">Brown alga</name>
    <name type="synonym">Conferva siliculosa</name>
    <dbReference type="NCBI Taxonomy" id="2880"/>
    <lineage>
        <taxon>Eukaryota</taxon>
        <taxon>Sar</taxon>
        <taxon>Stramenopiles</taxon>
        <taxon>Ochrophyta</taxon>
        <taxon>PX clade</taxon>
        <taxon>Phaeophyceae</taxon>
        <taxon>Ectocarpales</taxon>
        <taxon>Ectocarpaceae</taxon>
        <taxon>Ectocarpus</taxon>
    </lineage>
</organism>
<dbReference type="EMBL" id="FN649750">
    <property type="protein sequence ID" value="CBN79419.1"/>
    <property type="molecule type" value="Genomic_DNA"/>
</dbReference>
<protein>
    <submittedName>
        <fullName evidence="1">Uncharacterized protein</fullName>
    </submittedName>
</protein>
<reference evidence="1 2" key="1">
    <citation type="journal article" date="2010" name="Nature">
        <title>The Ectocarpus genome and the independent evolution of multicellularity in brown algae.</title>
        <authorList>
            <person name="Cock J.M."/>
            <person name="Sterck L."/>
            <person name="Rouze P."/>
            <person name="Scornet D."/>
            <person name="Allen A.E."/>
            <person name="Amoutzias G."/>
            <person name="Anthouard V."/>
            <person name="Artiguenave F."/>
            <person name="Aury J.M."/>
            <person name="Badger J.H."/>
            <person name="Beszteri B."/>
            <person name="Billiau K."/>
            <person name="Bonnet E."/>
            <person name="Bothwell J.H."/>
            <person name="Bowler C."/>
            <person name="Boyen C."/>
            <person name="Brownlee C."/>
            <person name="Carrano C.J."/>
            <person name="Charrier B."/>
            <person name="Cho G.Y."/>
            <person name="Coelho S.M."/>
            <person name="Collen J."/>
            <person name="Corre E."/>
            <person name="Da Silva C."/>
            <person name="Delage L."/>
            <person name="Delaroque N."/>
            <person name="Dittami S.M."/>
            <person name="Doulbeau S."/>
            <person name="Elias M."/>
            <person name="Farnham G."/>
            <person name="Gachon C.M."/>
            <person name="Gschloessl B."/>
            <person name="Heesch S."/>
            <person name="Jabbari K."/>
            <person name="Jubin C."/>
            <person name="Kawai H."/>
            <person name="Kimura K."/>
            <person name="Kloareg B."/>
            <person name="Kupper F.C."/>
            <person name="Lang D."/>
            <person name="Le Bail A."/>
            <person name="Leblanc C."/>
            <person name="Lerouge P."/>
            <person name="Lohr M."/>
            <person name="Lopez P.J."/>
            <person name="Martens C."/>
            <person name="Maumus F."/>
            <person name="Michel G."/>
            <person name="Miranda-Saavedra D."/>
            <person name="Morales J."/>
            <person name="Moreau H."/>
            <person name="Motomura T."/>
            <person name="Nagasato C."/>
            <person name="Napoli C.A."/>
            <person name="Nelson D.R."/>
            <person name="Nyvall-Collen P."/>
            <person name="Peters A.F."/>
            <person name="Pommier C."/>
            <person name="Potin P."/>
            <person name="Poulain J."/>
            <person name="Quesneville H."/>
            <person name="Read B."/>
            <person name="Rensing S.A."/>
            <person name="Ritter A."/>
            <person name="Rousvoal S."/>
            <person name="Samanta M."/>
            <person name="Samson G."/>
            <person name="Schroeder D.C."/>
            <person name="Segurens B."/>
            <person name="Strittmatter M."/>
            <person name="Tonon T."/>
            <person name="Tregear J.W."/>
            <person name="Valentin K."/>
            <person name="von Dassow P."/>
            <person name="Yamagishi T."/>
            <person name="Van de Peer Y."/>
            <person name="Wincker P."/>
        </authorList>
    </citation>
    <scope>NUCLEOTIDE SEQUENCE [LARGE SCALE GENOMIC DNA]</scope>
    <source>
        <strain evidence="2">Ec32 / CCAP1310/4</strain>
    </source>
</reference>
<name>D8LIB6_ECTSI</name>
<proteinExistence type="predicted"/>
<gene>
    <name evidence="1" type="ORF">Esi_0210_0023</name>
</gene>
<sequence length="48" mass="5682">MSKYAPRIAAEDRASIEKDVQATMQRITKLRERLHHQQGDEMLHNKLH</sequence>
<accession>D8LIB6</accession>
<dbReference type="InParanoid" id="D8LIB6"/>